<dbReference type="InterPro" id="IPR026950">
    <property type="entry name" value="Caps_assemb_Wzi"/>
</dbReference>
<evidence type="ECO:0000313" key="1">
    <source>
        <dbReference type="EMBL" id="TCK04465.1"/>
    </source>
</evidence>
<dbReference type="RefSeq" id="WP_132526215.1">
    <property type="nucleotide sequence ID" value="NZ_SMFV01000003.1"/>
</dbReference>
<protein>
    <submittedName>
        <fullName evidence="1">Capsule assembly protein Wzi</fullName>
    </submittedName>
</protein>
<reference evidence="1 2" key="1">
    <citation type="submission" date="2019-03" db="EMBL/GenBank/DDBJ databases">
        <title>Genomic Encyclopedia of Archaeal and Bacterial Type Strains, Phase II (KMG-II): from individual species to whole genera.</title>
        <authorList>
            <person name="Goeker M."/>
        </authorList>
    </citation>
    <scope>NUCLEOTIDE SEQUENCE [LARGE SCALE GENOMIC DNA]</scope>
    <source>
        <strain evidence="1 2">DSM 24425</strain>
    </source>
</reference>
<dbReference type="Pfam" id="PF14052">
    <property type="entry name" value="Caps_assemb_Wzi"/>
    <property type="match status" value="1"/>
</dbReference>
<dbReference type="OrthoDB" id="101884at2"/>
<evidence type="ECO:0000313" key="2">
    <source>
        <dbReference type="Proteomes" id="UP000295777"/>
    </source>
</evidence>
<comment type="caution">
    <text evidence="1">The sequence shown here is derived from an EMBL/GenBank/DDBJ whole genome shotgun (WGS) entry which is preliminary data.</text>
</comment>
<dbReference type="Proteomes" id="UP000295777">
    <property type="component" value="Unassembled WGS sequence"/>
</dbReference>
<keyword evidence="2" id="KW-1185">Reference proteome</keyword>
<name>A0A4R1GD36_9BACT</name>
<dbReference type="InterPro" id="IPR038636">
    <property type="entry name" value="Wzi_sf"/>
</dbReference>
<dbReference type="EMBL" id="SMFV01000003">
    <property type="protein sequence ID" value="TCK04465.1"/>
    <property type="molecule type" value="Genomic_DNA"/>
</dbReference>
<proteinExistence type="predicted"/>
<dbReference type="AlphaFoldDB" id="A0A4R1GD36"/>
<dbReference type="Gene3D" id="2.40.160.130">
    <property type="entry name" value="Capsule assembly protein Wzi"/>
    <property type="match status" value="1"/>
</dbReference>
<sequence length="517" mass="60325">MKLKAVTIAVLLIAGLLPTGSLAKPISSLVSPYQYQREYRLLERAKEVGLVKKTDLSFKPLSRTDFARAIIEIYNNRNVAPDLARKIFNELYPEFKEDINSLFLPGKGRNYIKPIRNVYTELYTLSGSDNRRLPYSEGFNLEEGINFRMNVSSELRYSGILFFLEPELRQDTPRFNRAYVAWNFKGLNFLFGRENVIWGNAENGDLIFTNNVRPWLMFKLENDSYKKLPWIFEKLGEYRFSTFVSELEKERERSYAHVWGMRLAWRPFYNLEVAGTRAIQFGGEGRPDYTSLHDFWELFTANNENVKDPRPEAHVYDNNQYASIDITYYADWLSKLQFQPFKGGKVYFVHAGDDAVKPGPGGFPLPTSAAHIFGISLTTGLTDLRFEYTETTDDSGVWYTHHMYPDGFTYHDFIIGNAIGGNSKSLYYAISHDFNWGNLNFSYNFVKHEVRDKLYNEKEYIYSFEINKCLDFGGFYKLRIHSSVFYFRLTYNRVENFHFLPEDKDIYILSTGVNLSF</sequence>
<organism evidence="1 2">
    <name type="scientific">Phorcysia thermohydrogeniphila</name>
    <dbReference type="NCBI Taxonomy" id="936138"/>
    <lineage>
        <taxon>Bacteria</taxon>
        <taxon>Pseudomonadati</taxon>
        <taxon>Aquificota</taxon>
        <taxon>Aquificia</taxon>
        <taxon>Desulfurobacteriales</taxon>
        <taxon>Desulfurobacteriaceae</taxon>
        <taxon>Phorcysia</taxon>
    </lineage>
</organism>
<accession>A0A4R1GD36</accession>
<gene>
    <name evidence="1" type="ORF">CLV27_0891</name>
</gene>